<keyword evidence="2" id="KW-1185">Reference proteome</keyword>
<accession>L7TML1</accession>
<evidence type="ECO:0000313" key="1">
    <source>
        <dbReference type="EMBL" id="AGC35524.1"/>
    </source>
</evidence>
<dbReference type="Proteomes" id="UP000011149">
    <property type="component" value="Segment"/>
</dbReference>
<name>L7TML1_9CAUD</name>
<dbReference type="EMBL" id="JX483873">
    <property type="protein sequence ID" value="AGC35524.1"/>
    <property type="molecule type" value="Genomic_DNA"/>
</dbReference>
<proteinExistence type="predicted"/>
<sequence>MAKLTSAIYGAAPVDLGCMELDTSEMMFWLYLPIKMPGQFMPKLPANLKKYERIVDAVMDDVIDDDTINPKGRRWTESYVYLSVKITHVTPDAPGNRPGWHSDGFLTDDLNYIWADRNPTEFLITEGLMISVPEDHRESMLAFEFWANNISNKGDRLEHAKVNHLYRLDQTNIHRVSKNVESGKRAFIKVSVSDKPYVQLGNSINHDLPQHPLPTLERQAERNCPQGKM</sequence>
<evidence type="ECO:0000313" key="2">
    <source>
        <dbReference type="Proteomes" id="UP000011149"/>
    </source>
</evidence>
<organism evidence="1 2">
    <name type="scientific">Rhizobium phage RHEph01</name>
    <dbReference type="NCBI Taxonomy" id="1220601"/>
    <lineage>
        <taxon>Viruses</taxon>
        <taxon>Duplodnaviria</taxon>
        <taxon>Heunggongvirae</taxon>
        <taxon>Uroviricota</taxon>
        <taxon>Caudoviricetes</taxon>
        <taxon>Autographivirales</taxon>
        <taxon>Paadamvirus</taxon>
        <taxon>Paadamvirus RHEph01</taxon>
    </lineage>
</organism>
<protein>
    <submittedName>
        <fullName evidence="1">Uncharacterized protein</fullName>
    </submittedName>
</protein>
<reference evidence="1 2" key="1">
    <citation type="journal article" date="2013" name="Appl. Environ. Microbiol.">
        <title>Narrow Host-Range Bacteriophages that Infect Rhizobium etli associate with Distinct Genomic Types.</title>
        <authorList>
            <person name="Santamaria R.I."/>
            <person name="Bustos P."/>
            <person name="Sepulveda-Robles O."/>
            <person name="Lozano L."/>
            <person name="Rodriguez C."/>
            <person name="Fernandez J.L."/>
            <person name="Juarez S."/>
            <person name="Kameyama L."/>
            <person name="Guarneros G."/>
            <person name="Davila G."/>
            <person name="Gonzalez V."/>
        </authorList>
    </citation>
    <scope>NUCLEOTIDE SEQUENCE [LARGE SCALE GENOMIC DNA]</scope>
</reference>
<gene>
    <name evidence="1" type="ORF">RHEph01_gp013</name>
</gene>